<feature type="transmembrane region" description="Helical" evidence="1">
    <location>
        <begin position="176"/>
        <end position="196"/>
    </location>
</feature>
<dbReference type="SUPFAM" id="SSF48403">
    <property type="entry name" value="Ankyrin repeat"/>
    <property type="match status" value="1"/>
</dbReference>
<keyword evidence="1" id="KW-0812">Transmembrane</keyword>
<gene>
    <name evidence="3" type="ORF">F2P56_037178</name>
</gene>
<dbReference type="InterPro" id="IPR026961">
    <property type="entry name" value="PGG_dom"/>
</dbReference>
<feature type="transmembrane region" description="Helical" evidence="1">
    <location>
        <begin position="259"/>
        <end position="282"/>
    </location>
</feature>
<name>A0A833T7T6_JUGRE</name>
<feature type="domain" description="PGG" evidence="2">
    <location>
        <begin position="171"/>
        <end position="279"/>
    </location>
</feature>
<evidence type="ECO:0000313" key="3">
    <source>
        <dbReference type="EMBL" id="KAF5442131.1"/>
    </source>
</evidence>
<dbReference type="AlphaFoldDB" id="A0A833T7T6"/>
<dbReference type="Gene3D" id="1.25.40.20">
    <property type="entry name" value="Ankyrin repeat-containing domain"/>
    <property type="match status" value="1"/>
</dbReference>
<dbReference type="PANTHER" id="PTHR24177">
    <property type="entry name" value="CASKIN"/>
    <property type="match status" value="1"/>
</dbReference>
<keyword evidence="1" id="KW-1133">Transmembrane helix</keyword>
<reference evidence="3" key="1">
    <citation type="submission" date="2015-10" db="EMBL/GenBank/DDBJ databases">
        <authorList>
            <person name="Martinez-Garcia P.J."/>
            <person name="Crepeau M.W."/>
            <person name="Puiu D."/>
            <person name="Gonzalez-Ibeas D."/>
            <person name="Whalen J."/>
            <person name="Stevens K."/>
            <person name="Paul R."/>
            <person name="Butterfield T."/>
            <person name="Britton M."/>
            <person name="Reagan R."/>
            <person name="Chakraborty S."/>
            <person name="Walawage S.L."/>
            <person name="Vasquez-Gross H.A."/>
            <person name="Cardeno C."/>
            <person name="Famula R."/>
            <person name="Pratt K."/>
            <person name="Kuruganti S."/>
            <person name="Aradhya M.K."/>
            <person name="Leslie C.A."/>
            <person name="Dandekar A.M."/>
            <person name="Salzberg S.L."/>
            <person name="Wegrzyn J.L."/>
            <person name="Langley C.H."/>
            <person name="Neale D.B."/>
        </authorList>
    </citation>
    <scope>NUCLEOTIDE SEQUENCE</scope>
    <source>
        <tissue evidence="3">Leaves</tissue>
    </source>
</reference>
<evidence type="ECO:0000313" key="4">
    <source>
        <dbReference type="Proteomes" id="UP000619265"/>
    </source>
</evidence>
<dbReference type="Pfam" id="PF13962">
    <property type="entry name" value="PGG"/>
    <property type="match status" value="1"/>
</dbReference>
<sequence length="332" mass="38024">MKFVRAQFHQLLTLMCQESQRNRYKQHIIMQAVFDAIKRGNFKFVYHVVKADPYDIWTCDGDGRGIFHLAILHRQHRIFSLLYSLRKRNVFLNMEDCSGNTTLHMAGMVIKNTAIDSIRGAALQMQREVQWFKEVESICPLSQKETLNKDGLTAGQLFTKDHQEMKKEGERWMKDTSTSCTVVGALIITIMFAAAFTIPGGNNQDTGMPILVHDKLFTLFIVVDSLSLFSSMTSVLMFLGILTSCYAEEYFLKSLPRKMIIGMFFSIATMMIVFSAALLLMLRGKYQFVVPIIGLSGSPVILFVVKQSRLLVEMFNSTYRPGIFNRKMKPWF</sequence>
<evidence type="ECO:0000256" key="1">
    <source>
        <dbReference type="SAM" id="Phobius"/>
    </source>
</evidence>
<accession>A0A833T7T6</accession>
<dbReference type="Proteomes" id="UP000619265">
    <property type="component" value="Unassembled WGS sequence"/>
</dbReference>
<dbReference type="PANTHER" id="PTHR24177:SF329">
    <property type="entry name" value="ANKYRIN REPEAT PROTEIN"/>
    <property type="match status" value="1"/>
</dbReference>
<dbReference type="EMBL" id="LIHL02000023">
    <property type="protein sequence ID" value="KAF5442131.1"/>
    <property type="molecule type" value="Genomic_DNA"/>
</dbReference>
<organism evidence="3 4">
    <name type="scientific">Juglans regia</name>
    <name type="common">English walnut</name>
    <dbReference type="NCBI Taxonomy" id="51240"/>
    <lineage>
        <taxon>Eukaryota</taxon>
        <taxon>Viridiplantae</taxon>
        <taxon>Streptophyta</taxon>
        <taxon>Embryophyta</taxon>
        <taxon>Tracheophyta</taxon>
        <taxon>Spermatophyta</taxon>
        <taxon>Magnoliopsida</taxon>
        <taxon>eudicotyledons</taxon>
        <taxon>Gunneridae</taxon>
        <taxon>Pentapetalae</taxon>
        <taxon>rosids</taxon>
        <taxon>fabids</taxon>
        <taxon>Fagales</taxon>
        <taxon>Juglandaceae</taxon>
        <taxon>Juglans</taxon>
    </lineage>
</organism>
<evidence type="ECO:0000259" key="2">
    <source>
        <dbReference type="Pfam" id="PF13962"/>
    </source>
</evidence>
<comment type="caution">
    <text evidence="3">The sequence shown here is derived from an EMBL/GenBank/DDBJ whole genome shotgun (WGS) entry which is preliminary data.</text>
</comment>
<proteinExistence type="predicted"/>
<feature type="transmembrane region" description="Helical" evidence="1">
    <location>
        <begin position="288"/>
        <end position="305"/>
    </location>
</feature>
<dbReference type="Gramene" id="Jr_Scaffold_7_00110_p1">
    <property type="protein sequence ID" value="cds.Jr_Scaffold_7_00110_p1"/>
    <property type="gene ID" value="Jr_Scaffold_7_00110"/>
</dbReference>
<reference evidence="3" key="2">
    <citation type="submission" date="2020-03" db="EMBL/GenBank/DDBJ databases">
        <title>Walnut 2.0.</title>
        <authorList>
            <person name="Marrano A."/>
            <person name="Britton M."/>
            <person name="Zimin A.V."/>
            <person name="Zaini P.A."/>
            <person name="Workman R."/>
            <person name="Puiu D."/>
            <person name="Bianco L."/>
            <person name="Allen B.J."/>
            <person name="Troggio M."/>
            <person name="Leslie C.A."/>
            <person name="Timp W."/>
            <person name="Dendekar A."/>
            <person name="Salzberg S.L."/>
            <person name="Neale D.B."/>
        </authorList>
    </citation>
    <scope>NUCLEOTIDE SEQUENCE</scope>
    <source>
        <tissue evidence="3">Leaves</tissue>
    </source>
</reference>
<dbReference type="InterPro" id="IPR036770">
    <property type="entry name" value="Ankyrin_rpt-contain_sf"/>
</dbReference>
<protein>
    <recommendedName>
        <fullName evidence="2">PGG domain-containing protein</fullName>
    </recommendedName>
</protein>
<keyword evidence="1" id="KW-0472">Membrane</keyword>
<feature type="transmembrane region" description="Helical" evidence="1">
    <location>
        <begin position="216"/>
        <end position="247"/>
    </location>
</feature>